<evidence type="ECO:0000256" key="2">
    <source>
        <dbReference type="ARBA" id="ARBA00022475"/>
    </source>
</evidence>
<dbReference type="Proteomes" id="UP000178585">
    <property type="component" value="Unassembled WGS sequence"/>
</dbReference>
<sequence length="199" mass="22620">MELVAIIALLEQYRYFILFPLACFEGPMLGFITGTLIPLGYFHPLPLFVTLVLADIIPDLTYYFFGRWGEKKSLIEKVGPKLRITPERFELVRDLWHTHPFKTMAVTKFAYGLSTPLLISAGLAHLPLRTFWQYSAVLAAFQYSVLMGLGYFFGGYFAAVESAFVRVEILIAAVAVVFAGYYLITRRVRSQFLKKDPGQ</sequence>
<reference evidence="7 8" key="1">
    <citation type="journal article" date="2016" name="Nat. Commun.">
        <title>Thousands of microbial genomes shed light on interconnected biogeochemical processes in an aquifer system.</title>
        <authorList>
            <person name="Anantharaman K."/>
            <person name="Brown C.T."/>
            <person name="Hug L.A."/>
            <person name="Sharon I."/>
            <person name="Castelle C.J."/>
            <person name="Probst A.J."/>
            <person name="Thomas B.C."/>
            <person name="Singh A."/>
            <person name="Wilkins M.J."/>
            <person name="Karaoz U."/>
            <person name="Brodie E.L."/>
            <person name="Williams K.H."/>
            <person name="Hubbard S.S."/>
            <person name="Banfield J.F."/>
        </authorList>
    </citation>
    <scope>NUCLEOTIDE SEQUENCE [LARGE SCALE GENOMIC DNA]</scope>
</reference>
<comment type="caution">
    <text evidence="7">The sequence shown here is derived from an EMBL/GenBank/DDBJ whole genome shotgun (WGS) entry which is preliminary data.</text>
</comment>
<feature type="transmembrane region" description="Helical" evidence="6">
    <location>
        <begin position="15"/>
        <end position="39"/>
    </location>
</feature>
<keyword evidence="5 6" id="KW-0472">Membrane</keyword>
<protein>
    <recommendedName>
        <fullName evidence="9">DedA family protein</fullName>
    </recommendedName>
</protein>
<dbReference type="EMBL" id="MEWZ01000027">
    <property type="protein sequence ID" value="OGC86261.1"/>
    <property type="molecule type" value="Genomic_DNA"/>
</dbReference>
<evidence type="ECO:0000313" key="8">
    <source>
        <dbReference type="Proteomes" id="UP000178585"/>
    </source>
</evidence>
<evidence type="ECO:0000256" key="1">
    <source>
        <dbReference type="ARBA" id="ARBA00004651"/>
    </source>
</evidence>
<gene>
    <name evidence="7" type="ORF">A2949_03035</name>
</gene>
<organism evidence="7 8">
    <name type="scientific">Candidatus Adlerbacteria bacterium RIFCSPLOWO2_01_FULL_54_21b</name>
    <dbReference type="NCBI Taxonomy" id="1797245"/>
    <lineage>
        <taxon>Bacteria</taxon>
        <taxon>Candidatus Adleribacteriota</taxon>
    </lineage>
</organism>
<accession>A0A1F4XX83</accession>
<feature type="transmembrane region" description="Helical" evidence="6">
    <location>
        <begin position="136"/>
        <end position="157"/>
    </location>
</feature>
<evidence type="ECO:0000256" key="3">
    <source>
        <dbReference type="ARBA" id="ARBA00022692"/>
    </source>
</evidence>
<dbReference type="PANTHER" id="PTHR42709:SF6">
    <property type="entry name" value="UNDECAPRENYL PHOSPHATE TRANSPORTER A"/>
    <property type="match status" value="1"/>
</dbReference>
<name>A0A1F4XX83_9BACT</name>
<feature type="transmembrane region" description="Helical" evidence="6">
    <location>
        <begin position="163"/>
        <end position="184"/>
    </location>
</feature>
<evidence type="ECO:0000313" key="7">
    <source>
        <dbReference type="EMBL" id="OGC86261.1"/>
    </source>
</evidence>
<keyword evidence="3 6" id="KW-0812">Transmembrane</keyword>
<keyword evidence="2" id="KW-1003">Cell membrane</keyword>
<evidence type="ECO:0000256" key="5">
    <source>
        <dbReference type="ARBA" id="ARBA00023136"/>
    </source>
</evidence>
<dbReference type="STRING" id="1797245.A2949_03035"/>
<dbReference type="GO" id="GO:0005886">
    <property type="term" value="C:plasma membrane"/>
    <property type="evidence" value="ECO:0007669"/>
    <property type="project" value="UniProtKB-SubCell"/>
</dbReference>
<evidence type="ECO:0000256" key="6">
    <source>
        <dbReference type="SAM" id="Phobius"/>
    </source>
</evidence>
<keyword evidence="4 6" id="KW-1133">Transmembrane helix</keyword>
<feature type="transmembrane region" description="Helical" evidence="6">
    <location>
        <begin position="45"/>
        <end position="65"/>
    </location>
</feature>
<dbReference type="PANTHER" id="PTHR42709">
    <property type="entry name" value="ALKALINE PHOSPHATASE LIKE PROTEIN"/>
    <property type="match status" value="1"/>
</dbReference>
<evidence type="ECO:0008006" key="9">
    <source>
        <dbReference type="Google" id="ProtNLM"/>
    </source>
</evidence>
<dbReference type="InterPro" id="IPR051311">
    <property type="entry name" value="DedA_domain"/>
</dbReference>
<dbReference type="AlphaFoldDB" id="A0A1F4XX83"/>
<proteinExistence type="predicted"/>
<evidence type="ECO:0000256" key="4">
    <source>
        <dbReference type="ARBA" id="ARBA00022989"/>
    </source>
</evidence>
<comment type="subcellular location">
    <subcellularLocation>
        <location evidence="1">Cell membrane</location>
        <topology evidence="1">Multi-pass membrane protein</topology>
    </subcellularLocation>
</comment>